<evidence type="ECO:0000256" key="2">
    <source>
        <dbReference type="ARBA" id="ARBA00022448"/>
    </source>
</evidence>
<evidence type="ECO:0000256" key="1">
    <source>
        <dbReference type="ARBA" id="ARBA00004141"/>
    </source>
</evidence>
<evidence type="ECO:0000313" key="9">
    <source>
        <dbReference type="EMBL" id="OCB01723.1"/>
    </source>
</evidence>
<feature type="transmembrane region" description="Helical" evidence="7">
    <location>
        <begin position="367"/>
        <end position="386"/>
    </location>
</feature>
<name>A0A1B9BVN0_9PROT</name>
<dbReference type="GO" id="GO:0016020">
    <property type="term" value="C:membrane"/>
    <property type="evidence" value="ECO:0007669"/>
    <property type="project" value="UniProtKB-SubCell"/>
</dbReference>
<feature type="transmembrane region" description="Helical" evidence="7">
    <location>
        <begin position="149"/>
        <end position="171"/>
    </location>
</feature>
<dbReference type="InterPro" id="IPR050794">
    <property type="entry name" value="CPA2_transporter"/>
</dbReference>
<feature type="transmembrane region" description="Helical" evidence="7">
    <location>
        <begin position="302"/>
        <end position="320"/>
    </location>
</feature>
<dbReference type="InterPro" id="IPR038770">
    <property type="entry name" value="Na+/solute_symporter_sf"/>
</dbReference>
<gene>
    <name evidence="9" type="ORF">BBC27_02465</name>
</gene>
<feature type="transmembrane region" description="Helical" evidence="7">
    <location>
        <begin position="271"/>
        <end position="290"/>
    </location>
</feature>
<feature type="transmembrane region" description="Helical" evidence="7">
    <location>
        <begin position="48"/>
        <end position="66"/>
    </location>
</feature>
<protein>
    <submittedName>
        <fullName evidence="9">Sodium:proton antiporter</fullName>
    </submittedName>
</protein>
<evidence type="ECO:0000256" key="7">
    <source>
        <dbReference type="SAM" id="Phobius"/>
    </source>
</evidence>
<sequence>MTIAKHVADLATQQSERLVFFTLAQLCIIILAARLAGSFAARIAQATVVGEIIAGILLGPSLFGWIMPVPFHWVFHSTPSGPLDVLSQLGLILLMFQVGLEFDFSHLKEKANRRVVLWIAMASLLLPFATGLGVGFMSAPQLSPEANRWVSALFVATAFSITAVPVLGRIMMELGITKSRLGVIAISAAAINDVVGWLLLALVTAMALAQFQFPLFLAKVFFVLLFVLAWFFFVRPLMKWAVRHFDAEHGMSATFLGIVLVSIFISGMITSALGIFTIFGGFIMGVILYDEHAFAKLWQERVAPFVLVFFLPIFFTYTGLRTNITALDGVGLWIWCGLILILATISKVAGVYVAARISGLNHHQGKIIGVMMNTRALMELIVINVGYDMGAISVNVFTMLVIMAIVSTIITTPLLRRWLPHVRGGVATKILNSGSYGS</sequence>
<dbReference type="InterPro" id="IPR006153">
    <property type="entry name" value="Cation/H_exchanger_TM"/>
</dbReference>
<reference evidence="9 10" key="1">
    <citation type="submission" date="2016-07" db="EMBL/GenBank/DDBJ databases">
        <title>Draft genome of a psychrotolerant acidophile Acidithiobacillus ferrivorans strain YL15.</title>
        <authorList>
            <person name="Peng T."/>
            <person name="Ma L."/>
            <person name="Nan M."/>
            <person name="An N."/>
            <person name="Wang M."/>
            <person name="Qiu G."/>
            <person name="Zeng W."/>
        </authorList>
    </citation>
    <scope>NUCLEOTIDE SEQUENCE [LARGE SCALE GENOMIC DNA]</scope>
    <source>
        <strain evidence="9 10">YL15</strain>
    </source>
</reference>
<dbReference type="AlphaFoldDB" id="A0A1B9BVN0"/>
<feature type="domain" description="Cation/H+ exchanger transmembrane" evidence="8">
    <location>
        <begin position="31"/>
        <end position="415"/>
    </location>
</feature>
<comment type="subcellular location">
    <subcellularLocation>
        <location evidence="1">Membrane</location>
        <topology evidence="1">Multi-pass membrane protein</topology>
    </subcellularLocation>
</comment>
<feature type="transmembrane region" description="Helical" evidence="7">
    <location>
        <begin position="332"/>
        <end position="355"/>
    </location>
</feature>
<dbReference type="PANTHER" id="PTHR32468">
    <property type="entry name" value="CATION/H + ANTIPORTER"/>
    <property type="match status" value="1"/>
</dbReference>
<feature type="transmembrane region" description="Helical" evidence="7">
    <location>
        <begin position="86"/>
        <end position="104"/>
    </location>
</feature>
<accession>A0A1B9BVN0</accession>
<dbReference type="RefSeq" id="WP_065414118.1">
    <property type="nucleotide sequence ID" value="NZ_MASQ01000128.1"/>
</dbReference>
<keyword evidence="6 7" id="KW-0472">Membrane</keyword>
<evidence type="ECO:0000256" key="6">
    <source>
        <dbReference type="ARBA" id="ARBA00023136"/>
    </source>
</evidence>
<evidence type="ECO:0000256" key="5">
    <source>
        <dbReference type="ARBA" id="ARBA00023065"/>
    </source>
</evidence>
<dbReference type="Gene3D" id="1.20.1530.20">
    <property type="match status" value="1"/>
</dbReference>
<feature type="transmembrane region" description="Helical" evidence="7">
    <location>
        <begin position="18"/>
        <end position="36"/>
    </location>
</feature>
<evidence type="ECO:0000256" key="3">
    <source>
        <dbReference type="ARBA" id="ARBA00022692"/>
    </source>
</evidence>
<feature type="transmembrane region" description="Helical" evidence="7">
    <location>
        <begin position="183"/>
        <end position="209"/>
    </location>
</feature>
<feature type="transmembrane region" description="Helical" evidence="7">
    <location>
        <begin position="215"/>
        <end position="233"/>
    </location>
</feature>
<proteinExistence type="predicted"/>
<comment type="caution">
    <text evidence="9">The sequence shown here is derived from an EMBL/GenBank/DDBJ whole genome shotgun (WGS) entry which is preliminary data.</text>
</comment>
<dbReference type="Pfam" id="PF00999">
    <property type="entry name" value="Na_H_Exchanger"/>
    <property type="match status" value="1"/>
</dbReference>
<feature type="transmembrane region" description="Helical" evidence="7">
    <location>
        <begin position="116"/>
        <end position="137"/>
    </location>
</feature>
<dbReference type="Proteomes" id="UP000093129">
    <property type="component" value="Unassembled WGS sequence"/>
</dbReference>
<organism evidence="9 10">
    <name type="scientific">Acidithiobacillus ferrivorans</name>
    <dbReference type="NCBI Taxonomy" id="160808"/>
    <lineage>
        <taxon>Bacteria</taxon>
        <taxon>Pseudomonadati</taxon>
        <taxon>Pseudomonadota</taxon>
        <taxon>Acidithiobacillia</taxon>
        <taxon>Acidithiobacillales</taxon>
        <taxon>Acidithiobacillaceae</taxon>
        <taxon>Acidithiobacillus</taxon>
    </lineage>
</organism>
<dbReference type="GO" id="GO:1902600">
    <property type="term" value="P:proton transmembrane transport"/>
    <property type="evidence" value="ECO:0007669"/>
    <property type="project" value="InterPro"/>
</dbReference>
<dbReference type="EMBL" id="MASQ01000128">
    <property type="protein sequence ID" value="OCB01723.1"/>
    <property type="molecule type" value="Genomic_DNA"/>
</dbReference>
<keyword evidence="5" id="KW-0406">Ion transport</keyword>
<keyword evidence="3 7" id="KW-0812">Transmembrane</keyword>
<evidence type="ECO:0000313" key="10">
    <source>
        <dbReference type="Proteomes" id="UP000093129"/>
    </source>
</evidence>
<evidence type="ECO:0000259" key="8">
    <source>
        <dbReference type="Pfam" id="PF00999"/>
    </source>
</evidence>
<feature type="transmembrane region" description="Helical" evidence="7">
    <location>
        <begin position="392"/>
        <end position="415"/>
    </location>
</feature>
<dbReference type="PANTHER" id="PTHR32468:SF0">
    <property type="entry name" value="K(+)_H(+) ANTIPORTER 1"/>
    <property type="match status" value="1"/>
</dbReference>
<keyword evidence="4 7" id="KW-1133">Transmembrane helix</keyword>
<dbReference type="GO" id="GO:0015297">
    <property type="term" value="F:antiporter activity"/>
    <property type="evidence" value="ECO:0007669"/>
    <property type="project" value="InterPro"/>
</dbReference>
<keyword evidence="2" id="KW-0813">Transport</keyword>
<evidence type="ECO:0000256" key="4">
    <source>
        <dbReference type="ARBA" id="ARBA00022989"/>
    </source>
</evidence>